<protein>
    <submittedName>
        <fullName evidence="2">Fructokinase-1</fullName>
    </submittedName>
</protein>
<evidence type="ECO:0000313" key="2">
    <source>
        <dbReference type="EMBL" id="PKU76049.1"/>
    </source>
</evidence>
<evidence type="ECO:0000256" key="1">
    <source>
        <dbReference type="SAM" id="Phobius"/>
    </source>
</evidence>
<gene>
    <name evidence="2" type="primary">FRK1</name>
    <name evidence="2" type="ORF">MA16_Dca011417</name>
</gene>
<keyword evidence="2" id="KW-0808">Transferase</keyword>
<reference evidence="2 3" key="1">
    <citation type="journal article" date="2016" name="Sci. Rep.">
        <title>The Dendrobium catenatum Lindl. genome sequence provides insights into polysaccharide synthase, floral development and adaptive evolution.</title>
        <authorList>
            <person name="Zhang G.Q."/>
            <person name="Xu Q."/>
            <person name="Bian C."/>
            <person name="Tsai W.C."/>
            <person name="Yeh C.M."/>
            <person name="Liu K.W."/>
            <person name="Yoshida K."/>
            <person name="Zhang L.S."/>
            <person name="Chang S.B."/>
            <person name="Chen F."/>
            <person name="Shi Y."/>
            <person name="Su Y.Y."/>
            <person name="Zhang Y.Q."/>
            <person name="Chen L.J."/>
            <person name="Yin Y."/>
            <person name="Lin M."/>
            <person name="Huang H."/>
            <person name="Deng H."/>
            <person name="Wang Z.W."/>
            <person name="Zhu S.L."/>
            <person name="Zhao X."/>
            <person name="Deng C."/>
            <person name="Niu S.C."/>
            <person name="Huang J."/>
            <person name="Wang M."/>
            <person name="Liu G.H."/>
            <person name="Yang H.J."/>
            <person name="Xiao X.J."/>
            <person name="Hsiao Y.Y."/>
            <person name="Wu W.L."/>
            <person name="Chen Y.Y."/>
            <person name="Mitsuda N."/>
            <person name="Ohme-Takagi M."/>
            <person name="Luo Y.B."/>
            <person name="Van de Peer Y."/>
            <person name="Liu Z.J."/>
        </authorList>
    </citation>
    <scope>NUCLEOTIDE SEQUENCE [LARGE SCALE GENOMIC DNA]</scope>
    <source>
        <tissue evidence="2">The whole plant</tissue>
    </source>
</reference>
<evidence type="ECO:0000313" key="3">
    <source>
        <dbReference type="Proteomes" id="UP000233837"/>
    </source>
</evidence>
<dbReference type="STRING" id="906689.A0A2I0WK71"/>
<feature type="transmembrane region" description="Helical" evidence="1">
    <location>
        <begin position="39"/>
        <end position="62"/>
    </location>
</feature>
<keyword evidence="1" id="KW-0472">Membrane</keyword>
<sequence>MGKLGDDEFGRMLVAILRENDVSDDGVTFDAGARTTLALFLYAPMASASLCSIVILALICFLRQLS</sequence>
<keyword evidence="2" id="KW-0418">Kinase</keyword>
<keyword evidence="3" id="KW-1185">Reference proteome</keyword>
<accession>A0A2I0WK71</accession>
<dbReference type="AlphaFoldDB" id="A0A2I0WK71"/>
<dbReference type="Proteomes" id="UP000233837">
    <property type="component" value="Unassembled WGS sequence"/>
</dbReference>
<dbReference type="InterPro" id="IPR029056">
    <property type="entry name" value="Ribokinase-like"/>
</dbReference>
<reference evidence="2 3" key="2">
    <citation type="journal article" date="2017" name="Nature">
        <title>The Apostasia genome and the evolution of orchids.</title>
        <authorList>
            <person name="Zhang G.Q."/>
            <person name="Liu K.W."/>
            <person name="Li Z."/>
            <person name="Lohaus R."/>
            <person name="Hsiao Y.Y."/>
            <person name="Niu S.C."/>
            <person name="Wang J.Y."/>
            <person name="Lin Y.C."/>
            <person name="Xu Q."/>
            <person name="Chen L.J."/>
            <person name="Yoshida K."/>
            <person name="Fujiwara S."/>
            <person name="Wang Z.W."/>
            <person name="Zhang Y.Q."/>
            <person name="Mitsuda N."/>
            <person name="Wang M."/>
            <person name="Liu G.H."/>
            <person name="Pecoraro L."/>
            <person name="Huang H.X."/>
            <person name="Xiao X.J."/>
            <person name="Lin M."/>
            <person name="Wu X.Y."/>
            <person name="Wu W.L."/>
            <person name="Chen Y.Y."/>
            <person name="Chang S.B."/>
            <person name="Sakamoto S."/>
            <person name="Ohme-Takagi M."/>
            <person name="Yagi M."/>
            <person name="Zeng S.J."/>
            <person name="Shen C.Y."/>
            <person name="Yeh C.M."/>
            <person name="Luo Y.B."/>
            <person name="Tsai W.C."/>
            <person name="Van de Peer Y."/>
            <person name="Liu Z.J."/>
        </authorList>
    </citation>
    <scope>NUCLEOTIDE SEQUENCE [LARGE SCALE GENOMIC DNA]</scope>
    <source>
        <tissue evidence="2">The whole plant</tissue>
    </source>
</reference>
<proteinExistence type="predicted"/>
<keyword evidence="1" id="KW-1133">Transmembrane helix</keyword>
<dbReference type="SUPFAM" id="SSF53613">
    <property type="entry name" value="Ribokinase-like"/>
    <property type="match status" value="1"/>
</dbReference>
<keyword evidence="1" id="KW-0812">Transmembrane</keyword>
<organism evidence="2 3">
    <name type="scientific">Dendrobium catenatum</name>
    <dbReference type="NCBI Taxonomy" id="906689"/>
    <lineage>
        <taxon>Eukaryota</taxon>
        <taxon>Viridiplantae</taxon>
        <taxon>Streptophyta</taxon>
        <taxon>Embryophyta</taxon>
        <taxon>Tracheophyta</taxon>
        <taxon>Spermatophyta</taxon>
        <taxon>Magnoliopsida</taxon>
        <taxon>Liliopsida</taxon>
        <taxon>Asparagales</taxon>
        <taxon>Orchidaceae</taxon>
        <taxon>Epidendroideae</taxon>
        <taxon>Malaxideae</taxon>
        <taxon>Dendrobiinae</taxon>
        <taxon>Dendrobium</taxon>
    </lineage>
</organism>
<dbReference type="GO" id="GO:0016301">
    <property type="term" value="F:kinase activity"/>
    <property type="evidence" value="ECO:0007669"/>
    <property type="project" value="UniProtKB-KW"/>
</dbReference>
<name>A0A2I0WK71_9ASPA</name>
<dbReference type="EMBL" id="KZ502561">
    <property type="protein sequence ID" value="PKU76049.1"/>
    <property type="molecule type" value="Genomic_DNA"/>
</dbReference>
<dbReference type="Gene3D" id="3.40.1190.30">
    <property type="match status" value="1"/>
</dbReference>